<comment type="caution">
    <text evidence="1">The sequence shown here is derived from an EMBL/GenBank/DDBJ whole genome shotgun (WGS) entry which is preliminary data.</text>
</comment>
<feature type="non-terminal residue" evidence="1">
    <location>
        <position position="23"/>
    </location>
</feature>
<proteinExistence type="predicted"/>
<gene>
    <name evidence="1" type="ORF">Q604_UNBc4C00260G0001</name>
</gene>
<reference evidence="1" key="1">
    <citation type="submission" date="2013-12" db="EMBL/GenBank/DDBJ databases">
        <title>A Varibaculum cambriense genome reconstructed from a premature infant gut community with otherwise low bacterial novelty that shifts toward anaerobic metabolism during the third week of life.</title>
        <authorList>
            <person name="Brown C.T."/>
            <person name="Sharon I."/>
            <person name="Thomas B.C."/>
            <person name="Castelle C.J."/>
            <person name="Morowitz M.J."/>
            <person name="Banfield J.F."/>
        </authorList>
    </citation>
    <scope>NUCLEOTIDE SEQUENCE</scope>
</reference>
<sequence length="23" mass="2834">MDSKEEWYMSDVIVKIDKVNKLY</sequence>
<organism evidence="1">
    <name type="scientific">human gut metagenome</name>
    <dbReference type="NCBI Taxonomy" id="408170"/>
    <lineage>
        <taxon>unclassified sequences</taxon>
        <taxon>metagenomes</taxon>
        <taxon>organismal metagenomes</taxon>
    </lineage>
</organism>
<dbReference type="AlphaFoldDB" id="W1WGK3"/>
<evidence type="ECO:0000313" key="1">
    <source>
        <dbReference type="EMBL" id="ETJ15569.1"/>
    </source>
</evidence>
<accession>W1WGK3</accession>
<name>W1WGK3_9ZZZZ</name>
<dbReference type="EMBL" id="AZMM01019041">
    <property type="protein sequence ID" value="ETJ15569.1"/>
    <property type="molecule type" value="Genomic_DNA"/>
</dbReference>
<protein>
    <submittedName>
        <fullName evidence="1">Uncharacterized protein</fullName>
    </submittedName>
</protein>